<dbReference type="AlphaFoldDB" id="A0AAE3A7B1"/>
<evidence type="ECO:0000256" key="2">
    <source>
        <dbReference type="ARBA" id="ARBA00023015"/>
    </source>
</evidence>
<accession>A0AAE3A7B1</accession>
<reference evidence="6 7" key="1">
    <citation type="submission" date="2021-10" db="EMBL/GenBank/DDBJ databases">
        <title>Anaerobic single-cell dispensing facilitates the cultivation of human gut bacteria.</title>
        <authorList>
            <person name="Afrizal A."/>
        </authorList>
    </citation>
    <scope>NUCLEOTIDE SEQUENCE [LARGE SCALE GENOMIC DNA]</scope>
    <source>
        <strain evidence="6 7">CLA-AA-H276</strain>
    </source>
</reference>
<dbReference type="Proteomes" id="UP001198220">
    <property type="component" value="Unassembled WGS sequence"/>
</dbReference>
<sequence length="303" mass="34977">MTLQQLKYALTIADCNSINEASKQLFISQPSLSETIRELETELGFDIFLRSNRGIVITPEGEEFLGYARQVTEQFGLLKSKYIDKKTKEKFSVSTQHYTFAVQAFVETVKKTGMEQYEFAVHETTTTSVIENVKNFKSEIGVLYQNDFNEKVLNKMFRENGLEFVELFQSDTFVYLWSGHPLAGQQVISMEELDEYPCLSFDQGKNNSLYLAEEMKSTYDYRRLIKANDRATLLNLMRGLNAYTLCSGIICEDLNGDDYMAIPLKETEKMRIGYLKRKGVKISPIGEIYIEELKKYKKKDILL</sequence>
<name>A0AAE3A7B1_9FIRM</name>
<dbReference type="Pfam" id="PF03466">
    <property type="entry name" value="LysR_substrate"/>
    <property type="match status" value="1"/>
</dbReference>
<dbReference type="PANTHER" id="PTHR30346:SF0">
    <property type="entry name" value="HCA OPERON TRANSCRIPTIONAL ACTIVATOR HCAR"/>
    <property type="match status" value="1"/>
</dbReference>
<feature type="domain" description="HTH lysR-type" evidence="5">
    <location>
        <begin position="1"/>
        <end position="58"/>
    </location>
</feature>
<dbReference type="PROSITE" id="PS50931">
    <property type="entry name" value="HTH_LYSR"/>
    <property type="match status" value="1"/>
</dbReference>
<dbReference type="GO" id="GO:0003700">
    <property type="term" value="F:DNA-binding transcription factor activity"/>
    <property type="evidence" value="ECO:0007669"/>
    <property type="project" value="InterPro"/>
</dbReference>
<evidence type="ECO:0000256" key="1">
    <source>
        <dbReference type="ARBA" id="ARBA00009437"/>
    </source>
</evidence>
<dbReference type="Gene3D" id="1.10.10.10">
    <property type="entry name" value="Winged helix-like DNA-binding domain superfamily/Winged helix DNA-binding domain"/>
    <property type="match status" value="1"/>
</dbReference>
<dbReference type="GO" id="GO:0032993">
    <property type="term" value="C:protein-DNA complex"/>
    <property type="evidence" value="ECO:0007669"/>
    <property type="project" value="TreeGrafter"/>
</dbReference>
<dbReference type="InterPro" id="IPR005119">
    <property type="entry name" value="LysR_subst-bd"/>
</dbReference>
<organism evidence="6 7">
    <name type="scientific">Hominiventricola filiformis</name>
    <dbReference type="NCBI Taxonomy" id="2885352"/>
    <lineage>
        <taxon>Bacteria</taxon>
        <taxon>Bacillati</taxon>
        <taxon>Bacillota</taxon>
        <taxon>Clostridia</taxon>
        <taxon>Lachnospirales</taxon>
        <taxon>Lachnospiraceae</taxon>
        <taxon>Hominiventricola</taxon>
    </lineage>
</organism>
<dbReference type="InterPro" id="IPR000847">
    <property type="entry name" value="LysR_HTH_N"/>
</dbReference>
<keyword evidence="4" id="KW-0804">Transcription</keyword>
<evidence type="ECO:0000313" key="7">
    <source>
        <dbReference type="Proteomes" id="UP001198220"/>
    </source>
</evidence>
<comment type="similarity">
    <text evidence="1">Belongs to the LysR transcriptional regulatory family.</text>
</comment>
<evidence type="ECO:0000256" key="4">
    <source>
        <dbReference type="ARBA" id="ARBA00023163"/>
    </source>
</evidence>
<dbReference type="CDD" id="cd05466">
    <property type="entry name" value="PBP2_LTTR_substrate"/>
    <property type="match status" value="1"/>
</dbReference>
<keyword evidence="3" id="KW-0238">DNA-binding</keyword>
<dbReference type="SUPFAM" id="SSF46785">
    <property type="entry name" value="Winged helix' DNA-binding domain"/>
    <property type="match status" value="1"/>
</dbReference>
<keyword evidence="2" id="KW-0805">Transcription regulation</keyword>
<dbReference type="PRINTS" id="PR00039">
    <property type="entry name" value="HTHLYSR"/>
</dbReference>
<evidence type="ECO:0000313" key="6">
    <source>
        <dbReference type="EMBL" id="MCC2127306.1"/>
    </source>
</evidence>
<dbReference type="Gene3D" id="3.40.190.10">
    <property type="entry name" value="Periplasmic binding protein-like II"/>
    <property type="match status" value="2"/>
</dbReference>
<evidence type="ECO:0000259" key="5">
    <source>
        <dbReference type="PROSITE" id="PS50931"/>
    </source>
</evidence>
<dbReference type="InterPro" id="IPR036388">
    <property type="entry name" value="WH-like_DNA-bd_sf"/>
</dbReference>
<keyword evidence="7" id="KW-1185">Reference proteome</keyword>
<dbReference type="EMBL" id="JAJEPS010000018">
    <property type="protein sequence ID" value="MCC2127306.1"/>
    <property type="molecule type" value="Genomic_DNA"/>
</dbReference>
<dbReference type="FunFam" id="1.10.10.10:FF:000001">
    <property type="entry name" value="LysR family transcriptional regulator"/>
    <property type="match status" value="1"/>
</dbReference>
<gene>
    <name evidence="6" type="ORF">LKD36_14170</name>
</gene>
<evidence type="ECO:0000256" key="3">
    <source>
        <dbReference type="ARBA" id="ARBA00023125"/>
    </source>
</evidence>
<dbReference type="InterPro" id="IPR036390">
    <property type="entry name" value="WH_DNA-bd_sf"/>
</dbReference>
<dbReference type="Pfam" id="PF00126">
    <property type="entry name" value="HTH_1"/>
    <property type="match status" value="1"/>
</dbReference>
<dbReference type="RefSeq" id="WP_308459989.1">
    <property type="nucleotide sequence ID" value="NZ_JAJEPS010000018.1"/>
</dbReference>
<dbReference type="PANTHER" id="PTHR30346">
    <property type="entry name" value="TRANSCRIPTIONAL DUAL REGULATOR HCAR-RELATED"/>
    <property type="match status" value="1"/>
</dbReference>
<protein>
    <submittedName>
        <fullName evidence="6">LysR family transcriptional regulator</fullName>
    </submittedName>
</protein>
<dbReference type="SUPFAM" id="SSF53850">
    <property type="entry name" value="Periplasmic binding protein-like II"/>
    <property type="match status" value="1"/>
</dbReference>
<comment type="caution">
    <text evidence="6">The sequence shown here is derived from an EMBL/GenBank/DDBJ whole genome shotgun (WGS) entry which is preliminary data.</text>
</comment>
<dbReference type="GO" id="GO:0003677">
    <property type="term" value="F:DNA binding"/>
    <property type="evidence" value="ECO:0007669"/>
    <property type="project" value="UniProtKB-KW"/>
</dbReference>
<proteinExistence type="inferred from homology"/>